<dbReference type="AlphaFoldDB" id="A0A8J8GED4"/>
<feature type="compositionally biased region" description="Basic and acidic residues" evidence="2">
    <location>
        <begin position="244"/>
        <end position="262"/>
    </location>
</feature>
<keyword evidence="3" id="KW-0732">Signal</keyword>
<reference evidence="5" key="1">
    <citation type="submission" date="2020-06" db="EMBL/GenBank/DDBJ databases">
        <title>A novel thermopfilic bacterium from Erzurum, Turkey.</title>
        <authorList>
            <person name="Adiguzel A."/>
            <person name="Ay H."/>
            <person name="Baltaci M.O."/>
        </authorList>
    </citation>
    <scope>NUCLEOTIDE SEQUENCE</scope>
    <source>
        <strain evidence="5">P2</strain>
    </source>
</reference>
<organism evidence="5 6">
    <name type="scientific">Calidifontibacillus erzurumensis</name>
    <dbReference type="NCBI Taxonomy" id="2741433"/>
    <lineage>
        <taxon>Bacteria</taxon>
        <taxon>Bacillati</taxon>
        <taxon>Bacillota</taxon>
        <taxon>Bacilli</taxon>
        <taxon>Bacillales</taxon>
        <taxon>Bacillaceae</taxon>
        <taxon>Calidifontibacillus/Schinkia group</taxon>
        <taxon>Calidifontibacillus</taxon>
    </lineage>
</organism>
<feature type="compositionally biased region" description="Polar residues" evidence="2">
    <location>
        <begin position="126"/>
        <end position="137"/>
    </location>
</feature>
<name>A0A8J8GED4_9BACI</name>
<protein>
    <recommendedName>
        <fullName evidence="4">DUF5667 domain-containing protein</fullName>
    </recommendedName>
</protein>
<accession>A0A8J8GED4</accession>
<evidence type="ECO:0000259" key="4">
    <source>
        <dbReference type="Pfam" id="PF18915"/>
    </source>
</evidence>
<feature type="chain" id="PRO_5035311330" description="DUF5667 domain-containing protein" evidence="3">
    <location>
        <begin position="32"/>
        <end position="286"/>
    </location>
</feature>
<dbReference type="InterPro" id="IPR043725">
    <property type="entry name" value="DUF5667"/>
</dbReference>
<feature type="signal peptide" evidence="3">
    <location>
        <begin position="1"/>
        <end position="31"/>
    </location>
</feature>
<dbReference type="RefSeq" id="WP_173731178.1">
    <property type="nucleotide sequence ID" value="NZ_JABTTE010000011.1"/>
</dbReference>
<feature type="compositionally biased region" description="Basic residues" evidence="2">
    <location>
        <begin position="233"/>
        <end position="243"/>
    </location>
</feature>
<feature type="compositionally biased region" description="Basic and acidic residues" evidence="2">
    <location>
        <begin position="138"/>
        <end position="156"/>
    </location>
</feature>
<proteinExistence type="predicted"/>
<evidence type="ECO:0000313" key="6">
    <source>
        <dbReference type="Proteomes" id="UP000625804"/>
    </source>
</evidence>
<sequence length="286" mass="32838">MNSKKKFSKTLSKCMVAAMLTVPFGASVASAEQTAAQENIVKSEIKTEVSESVVLPGDLFYFAKILTEKIKLALANEDLEKAKLLVQFTQDRLHEAELLFKNGDEKLAYETLKKAVELQNKALDYSGQSESGNTVDQSLDKKEHGAKKEDLSKKTKLKNSAEIEAAKKELEEAFSNNVHGLLNAMQHVKNPKALKELTKNLEKQAKQYEKNYGKLLKEEVKYEKKETDESKKGAPHKLKHEKKKQKDERKKLKEEQKQERKLAHEKKKLEKKQKKEERKQEKKNER</sequence>
<dbReference type="EMBL" id="JABTTE010000011">
    <property type="protein sequence ID" value="NSL51974.1"/>
    <property type="molecule type" value="Genomic_DNA"/>
</dbReference>
<feature type="region of interest" description="Disordered" evidence="2">
    <location>
        <begin position="222"/>
        <end position="286"/>
    </location>
</feature>
<evidence type="ECO:0000256" key="2">
    <source>
        <dbReference type="SAM" id="MobiDB-lite"/>
    </source>
</evidence>
<evidence type="ECO:0000313" key="5">
    <source>
        <dbReference type="EMBL" id="NSL51974.1"/>
    </source>
</evidence>
<feature type="compositionally biased region" description="Basic and acidic residues" evidence="2">
    <location>
        <begin position="222"/>
        <end position="232"/>
    </location>
</feature>
<dbReference type="Pfam" id="PF18915">
    <property type="entry name" value="DUF5667"/>
    <property type="match status" value="1"/>
</dbReference>
<feature type="compositionally biased region" description="Basic residues" evidence="2">
    <location>
        <begin position="263"/>
        <end position="272"/>
    </location>
</feature>
<evidence type="ECO:0000256" key="3">
    <source>
        <dbReference type="SAM" id="SignalP"/>
    </source>
</evidence>
<feature type="domain" description="DUF5667" evidence="4">
    <location>
        <begin position="54"/>
        <end position="151"/>
    </location>
</feature>
<comment type="caution">
    <text evidence="5">The sequence shown here is derived from an EMBL/GenBank/DDBJ whole genome shotgun (WGS) entry which is preliminary data.</text>
</comment>
<gene>
    <name evidence="5" type="ORF">HR057_09445</name>
</gene>
<evidence type="ECO:0000256" key="1">
    <source>
        <dbReference type="SAM" id="Coils"/>
    </source>
</evidence>
<keyword evidence="1" id="KW-0175">Coiled coil</keyword>
<keyword evidence="6" id="KW-1185">Reference proteome</keyword>
<dbReference type="Proteomes" id="UP000625804">
    <property type="component" value="Unassembled WGS sequence"/>
</dbReference>
<feature type="region of interest" description="Disordered" evidence="2">
    <location>
        <begin position="126"/>
        <end position="156"/>
    </location>
</feature>
<feature type="coiled-coil region" evidence="1">
    <location>
        <begin position="72"/>
        <end position="99"/>
    </location>
</feature>
<feature type="compositionally biased region" description="Basic and acidic residues" evidence="2">
    <location>
        <begin position="273"/>
        <end position="286"/>
    </location>
</feature>